<evidence type="ECO:0000313" key="9">
    <source>
        <dbReference type="EMBL" id="OYR19324.1"/>
    </source>
</evidence>
<evidence type="ECO:0000256" key="4">
    <source>
        <dbReference type="ARBA" id="ARBA00023239"/>
    </source>
</evidence>
<keyword evidence="10" id="KW-1185">Reference proteome</keyword>
<dbReference type="GO" id="GO:0047448">
    <property type="term" value="F:5-dehydro-4-deoxyglucarate dehydratase activity"/>
    <property type="evidence" value="ECO:0007669"/>
    <property type="project" value="UniProtKB-UniRule"/>
</dbReference>
<reference evidence="9 10" key="1">
    <citation type="submission" date="2017-07" db="EMBL/GenBank/DDBJ databases">
        <title>Phylogenetic study on the rhizospheric bacterium Ochrobactrum sp. A44.</title>
        <authorList>
            <person name="Krzyzanowska D.M."/>
            <person name="Ossowicki A."/>
            <person name="Rajewska M."/>
            <person name="Maciag T."/>
            <person name="Kaczynski Z."/>
            <person name="Czerwicka M."/>
            <person name="Jafra S."/>
        </authorList>
    </citation>
    <scope>NUCLEOTIDE SEQUENCE [LARGE SCALE GENOMIC DNA]</scope>
    <source>
        <strain evidence="9 10">DSM 7216</strain>
    </source>
</reference>
<dbReference type="PANTHER" id="PTHR12128">
    <property type="entry name" value="DIHYDRODIPICOLINATE SYNTHASE"/>
    <property type="match status" value="1"/>
</dbReference>
<evidence type="ECO:0000256" key="2">
    <source>
        <dbReference type="ARBA" id="ARBA00004983"/>
    </source>
</evidence>
<accession>A0A256FWU8</accession>
<dbReference type="SMART" id="SM01130">
    <property type="entry name" value="DHDPS"/>
    <property type="match status" value="1"/>
</dbReference>
<dbReference type="CDD" id="cd00951">
    <property type="entry name" value="KDGDH"/>
    <property type="match status" value="1"/>
</dbReference>
<dbReference type="OrthoDB" id="8995637at2"/>
<sequence>MEPQQIKQKLGAGLLSFPVTHFDAQGRFAPESYKAHVEWLSSFDAPVLFAAGGTGEFFSLRPDEIPAIVSAAKEAVGNSNTAIVAGCGYGTEIAIDIARSAEKAGADGILLLPHYLIDAPQEGLYEHIKRVCQSIGIGVMVYNRDNSVIQPDTLARLCDDCPNLVGFKDGVGDIGLVRQITAKMGDRLTYLGGMPTAELFAEAYLGAGFTTYSSAVFNFVPDLAVEFYNALRAGERATCERILNDFFYPFMAIRNRRKGYAVAAVKAGVRLQGFNAGKVRSPLSDLTREEEGMLEALIGKYARKQAA</sequence>
<dbReference type="Pfam" id="PF00701">
    <property type="entry name" value="DHDPS"/>
    <property type="match status" value="1"/>
</dbReference>
<dbReference type="Proteomes" id="UP000215590">
    <property type="component" value="Unassembled WGS sequence"/>
</dbReference>
<dbReference type="RefSeq" id="WP_094506709.1">
    <property type="nucleotide sequence ID" value="NZ_JBHEEK010000008.1"/>
</dbReference>
<protein>
    <recommendedName>
        <fullName evidence="5">Probable 5-dehydro-4-deoxyglucarate dehydratase</fullName>
        <ecNumber evidence="5">4.2.1.41</ecNumber>
    </recommendedName>
    <alternativeName>
        <fullName evidence="5">5-keto-4-deoxy-glucarate dehydratase</fullName>
        <shortName evidence="5">KDGDH</shortName>
    </alternativeName>
</protein>
<dbReference type="EMBL" id="NNRJ01000018">
    <property type="protein sequence ID" value="OYR19324.1"/>
    <property type="molecule type" value="Genomic_DNA"/>
</dbReference>
<dbReference type="InterPro" id="IPR013785">
    <property type="entry name" value="Aldolase_TIM"/>
</dbReference>
<comment type="similarity">
    <text evidence="3 5 6">Belongs to the DapA family.</text>
</comment>
<dbReference type="GO" id="GO:0008840">
    <property type="term" value="F:4-hydroxy-tetrahydrodipicolinate synthase activity"/>
    <property type="evidence" value="ECO:0007669"/>
    <property type="project" value="TreeGrafter"/>
</dbReference>
<dbReference type="PANTHER" id="PTHR12128:SF19">
    <property type="entry name" value="5-DEHYDRO-4-DEOXYGLUCARATE DEHYDRATASE 2-RELATED"/>
    <property type="match status" value="1"/>
</dbReference>
<evidence type="ECO:0000256" key="1">
    <source>
        <dbReference type="ARBA" id="ARBA00001446"/>
    </source>
</evidence>
<evidence type="ECO:0000256" key="5">
    <source>
        <dbReference type="HAMAP-Rule" id="MF_00694"/>
    </source>
</evidence>
<feature type="active site" description="Proton donor/acceptor" evidence="7">
    <location>
        <position position="142"/>
    </location>
</feature>
<evidence type="ECO:0000256" key="8">
    <source>
        <dbReference type="PIRSR" id="PIRSR001365-2"/>
    </source>
</evidence>
<dbReference type="InterPro" id="IPR002220">
    <property type="entry name" value="DapA-like"/>
</dbReference>
<dbReference type="UniPathway" id="UPA00564">
    <property type="reaction ID" value="UER00628"/>
</dbReference>
<gene>
    <name evidence="9" type="primary">kdgD</name>
    <name evidence="9" type="ORF">CEV31_1894</name>
</gene>
<dbReference type="Gene3D" id="3.20.20.70">
    <property type="entry name" value="Aldolase class I"/>
    <property type="match status" value="1"/>
</dbReference>
<proteinExistence type="inferred from homology"/>
<dbReference type="EC" id="4.2.1.41" evidence="5"/>
<dbReference type="NCBIfam" id="NF002958">
    <property type="entry name" value="PRK03620.1"/>
    <property type="match status" value="1"/>
</dbReference>
<feature type="active site" description="Schiff-base intermediate with substrate" evidence="7">
    <location>
        <position position="168"/>
    </location>
</feature>
<keyword evidence="4 5" id="KW-0456">Lyase</keyword>
<dbReference type="AlphaFoldDB" id="A0A256FWU8"/>
<organism evidence="9 10">
    <name type="scientific">Brucella thiophenivorans</name>
    <dbReference type="NCBI Taxonomy" id="571255"/>
    <lineage>
        <taxon>Bacteria</taxon>
        <taxon>Pseudomonadati</taxon>
        <taxon>Pseudomonadota</taxon>
        <taxon>Alphaproteobacteria</taxon>
        <taxon>Hyphomicrobiales</taxon>
        <taxon>Brucellaceae</taxon>
        <taxon>Brucella/Ochrobactrum group</taxon>
        <taxon>Brucella</taxon>
    </lineage>
</organism>
<name>A0A256FWU8_9HYPH</name>
<dbReference type="PIRSF" id="PIRSF001365">
    <property type="entry name" value="DHDPS"/>
    <property type="match status" value="1"/>
</dbReference>
<dbReference type="NCBIfam" id="TIGR03249">
    <property type="entry name" value="KdgD"/>
    <property type="match status" value="1"/>
</dbReference>
<comment type="caution">
    <text evidence="9">The sequence shown here is derived from an EMBL/GenBank/DDBJ whole genome shotgun (WGS) entry which is preliminary data.</text>
</comment>
<evidence type="ECO:0000313" key="10">
    <source>
        <dbReference type="Proteomes" id="UP000215590"/>
    </source>
</evidence>
<dbReference type="HAMAP" id="MF_00694">
    <property type="entry name" value="KDGDH"/>
    <property type="match status" value="1"/>
</dbReference>
<dbReference type="SUPFAM" id="SSF51569">
    <property type="entry name" value="Aldolase"/>
    <property type="match status" value="1"/>
</dbReference>
<evidence type="ECO:0000256" key="7">
    <source>
        <dbReference type="PIRSR" id="PIRSR001365-1"/>
    </source>
</evidence>
<evidence type="ECO:0000256" key="3">
    <source>
        <dbReference type="ARBA" id="ARBA00007592"/>
    </source>
</evidence>
<feature type="binding site" evidence="8">
    <location>
        <position position="54"/>
    </location>
    <ligand>
        <name>pyruvate</name>
        <dbReference type="ChEBI" id="CHEBI:15361"/>
    </ligand>
</feature>
<comment type="catalytic activity">
    <reaction evidence="1 5">
        <text>5-dehydro-4-deoxy-D-glucarate + H(+) = 2,5-dioxopentanoate + CO2 + H2O</text>
        <dbReference type="Rhea" id="RHEA:24608"/>
        <dbReference type="ChEBI" id="CHEBI:15377"/>
        <dbReference type="ChEBI" id="CHEBI:15378"/>
        <dbReference type="ChEBI" id="CHEBI:16526"/>
        <dbReference type="ChEBI" id="CHEBI:42819"/>
        <dbReference type="ChEBI" id="CHEBI:58136"/>
        <dbReference type="EC" id="4.2.1.41"/>
    </reaction>
</comment>
<dbReference type="GO" id="GO:0042838">
    <property type="term" value="P:D-glucarate catabolic process"/>
    <property type="evidence" value="ECO:0007669"/>
    <property type="project" value="UniProtKB-UniRule"/>
</dbReference>
<evidence type="ECO:0000256" key="6">
    <source>
        <dbReference type="PIRNR" id="PIRNR001365"/>
    </source>
</evidence>
<dbReference type="InterPro" id="IPR017655">
    <property type="entry name" value="Dehydro-deoxyglucarate_dehyd"/>
</dbReference>
<comment type="pathway">
    <text evidence="2 5">Carbohydrate acid metabolism; D-glucarate degradation; 2,5-dioxopentanoate from D-glucarate: step 2/2.</text>
</comment>